<evidence type="ECO:0000256" key="3">
    <source>
        <dbReference type="ARBA" id="ARBA00022691"/>
    </source>
</evidence>
<dbReference type="EMBL" id="CAJFCJ010000019">
    <property type="protein sequence ID" value="CAD5122869.1"/>
    <property type="molecule type" value="Genomic_DNA"/>
</dbReference>
<evidence type="ECO:0000256" key="8">
    <source>
        <dbReference type="SAM" id="MobiDB-lite"/>
    </source>
</evidence>
<dbReference type="Pfam" id="PF08100">
    <property type="entry name" value="Dimerisation"/>
    <property type="match status" value="1"/>
</dbReference>
<evidence type="ECO:0000256" key="4">
    <source>
        <dbReference type="ARBA" id="ARBA00037645"/>
    </source>
</evidence>
<evidence type="ECO:0000259" key="10">
    <source>
        <dbReference type="Pfam" id="PF08100"/>
    </source>
</evidence>
<dbReference type="Pfam" id="PF00891">
    <property type="entry name" value="Methyltransf_2"/>
    <property type="match status" value="1"/>
</dbReference>
<comment type="function">
    <text evidence="4">Catalyzes the transfer of a methyl group onto N-acetylserotonin, producing melatonin (N-acetyl-5-methoxytryptamine).</text>
</comment>
<keyword evidence="3" id="KW-0949">S-adenosyl-L-methionine</keyword>
<feature type="domain" description="O-methyltransferase C-terminal" evidence="9">
    <location>
        <begin position="187"/>
        <end position="371"/>
    </location>
</feature>
<dbReference type="PROSITE" id="PS51683">
    <property type="entry name" value="SAM_OMT_II"/>
    <property type="match status" value="1"/>
</dbReference>
<evidence type="ECO:0000256" key="2">
    <source>
        <dbReference type="ARBA" id="ARBA00022679"/>
    </source>
</evidence>
<dbReference type="InterPro" id="IPR016461">
    <property type="entry name" value="COMT-like"/>
</dbReference>
<comment type="caution">
    <text evidence="11">The sequence shown here is derived from an EMBL/GenBank/DDBJ whole genome shotgun (WGS) entry which is preliminary data.</text>
</comment>
<dbReference type="EC" id="2.1.1.4" evidence="5"/>
<dbReference type="PANTHER" id="PTHR43712">
    <property type="entry name" value="PUTATIVE (AFU_ORTHOLOGUE AFUA_4G14580)-RELATED"/>
    <property type="match status" value="1"/>
</dbReference>
<dbReference type="PIRSF" id="PIRSF005739">
    <property type="entry name" value="O-mtase"/>
    <property type="match status" value="1"/>
</dbReference>
<dbReference type="Gene3D" id="3.40.50.150">
    <property type="entry name" value="Vaccinia Virus protein VP39"/>
    <property type="match status" value="1"/>
</dbReference>
<feature type="domain" description="O-methyltransferase dimerisation" evidence="10">
    <location>
        <begin position="52"/>
        <end position="133"/>
    </location>
</feature>
<dbReference type="OrthoDB" id="1606438at2759"/>
<keyword evidence="2" id="KW-0808">Transferase</keyword>
<evidence type="ECO:0000256" key="6">
    <source>
        <dbReference type="ARBA" id="ARBA00040730"/>
    </source>
</evidence>
<keyword evidence="12" id="KW-1185">Reference proteome</keyword>
<feature type="compositionally biased region" description="Polar residues" evidence="8">
    <location>
        <begin position="1"/>
        <end position="13"/>
    </location>
</feature>
<keyword evidence="1" id="KW-0489">Methyltransferase</keyword>
<gene>
    <name evidence="11" type="ORF">DGYR_LOCUS10615</name>
</gene>
<dbReference type="PANTHER" id="PTHR43712:SF2">
    <property type="entry name" value="O-METHYLTRANSFERASE CICE"/>
    <property type="match status" value="1"/>
</dbReference>
<dbReference type="Proteomes" id="UP000549394">
    <property type="component" value="Unassembled WGS sequence"/>
</dbReference>
<dbReference type="InterPro" id="IPR012967">
    <property type="entry name" value="COMT_dimerisation"/>
</dbReference>
<proteinExistence type="predicted"/>
<dbReference type="InterPro" id="IPR001077">
    <property type="entry name" value="COMT_C"/>
</dbReference>
<evidence type="ECO:0000313" key="12">
    <source>
        <dbReference type="Proteomes" id="UP000549394"/>
    </source>
</evidence>
<reference evidence="11 12" key="1">
    <citation type="submission" date="2020-08" db="EMBL/GenBank/DDBJ databases">
        <authorList>
            <person name="Hejnol A."/>
        </authorList>
    </citation>
    <scope>NUCLEOTIDE SEQUENCE [LARGE SCALE GENOMIC DNA]</scope>
</reference>
<dbReference type="SUPFAM" id="SSF53335">
    <property type="entry name" value="S-adenosyl-L-methionine-dependent methyltransferases"/>
    <property type="match status" value="1"/>
</dbReference>
<dbReference type="Gene3D" id="1.10.10.10">
    <property type="entry name" value="Winged helix-like DNA-binding domain superfamily/Winged helix DNA-binding domain"/>
    <property type="match status" value="1"/>
</dbReference>
<evidence type="ECO:0000256" key="5">
    <source>
        <dbReference type="ARBA" id="ARBA00039116"/>
    </source>
</evidence>
<name>A0A7I8W2R7_9ANNE</name>
<sequence length="391" mass="43557">MAPTDSTKIVDSQENNEGEMPEEVPIGNKNFNAGGPMPFGKDMIDAAMGLQDLFNGFQNSQIVHTAVVLKINDIIGDGELAAWEVADRLECSVKYKHRDELVSNVSRLLNACVSLKVLKKTNASTYKNTVSGHLLKDNKLPFNDLFHFMPVLYRAFGRLAYNFSRGESNDSIFDDKGMLKLVEVKEVNNQETITRKFGTVMSKMTSMDAKAILQNPRVQNLLKNIDVCCDIGGGNGTLAKCLAKKYPSTKFVVFDKSFPINCTTKSDQPSTNLKFQSGDFFDKSTIPEAAIYILSHVLVDFGDQMGRKLLSNLHGCLKEGQSVLILEKILRDDKSGPTDVVLYDMGMMALHKGRERTKSEYFDMIYQAGFSKCEYISMGKSSKRDIILATK</sequence>
<feature type="region of interest" description="Disordered" evidence="8">
    <location>
        <begin position="1"/>
        <end position="27"/>
    </location>
</feature>
<dbReference type="SUPFAM" id="SSF46785">
    <property type="entry name" value="Winged helix' DNA-binding domain"/>
    <property type="match status" value="1"/>
</dbReference>
<evidence type="ECO:0000259" key="9">
    <source>
        <dbReference type="Pfam" id="PF00891"/>
    </source>
</evidence>
<accession>A0A7I8W2R7</accession>
<dbReference type="InterPro" id="IPR036390">
    <property type="entry name" value="WH_DNA-bd_sf"/>
</dbReference>
<evidence type="ECO:0000256" key="1">
    <source>
        <dbReference type="ARBA" id="ARBA00022603"/>
    </source>
</evidence>
<protein>
    <recommendedName>
        <fullName evidence="6">Acetylserotonin O-methyltransferase</fullName>
        <ecNumber evidence="5">2.1.1.4</ecNumber>
    </recommendedName>
    <alternativeName>
        <fullName evidence="7">Hydroxyindole O-methyltransferase</fullName>
    </alternativeName>
</protein>
<dbReference type="InterPro" id="IPR029063">
    <property type="entry name" value="SAM-dependent_MTases_sf"/>
</dbReference>
<evidence type="ECO:0000256" key="7">
    <source>
        <dbReference type="ARBA" id="ARBA00043054"/>
    </source>
</evidence>
<dbReference type="AlphaFoldDB" id="A0A7I8W2R7"/>
<dbReference type="InterPro" id="IPR036388">
    <property type="entry name" value="WH-like_DNA-bd_sf"/>
</dbReference>
<dbReference type="GO" id="GO:0017096">
    <property type="term" value="F:acetylserotonin O-methyltransferase activity"/>
    <property type="evidence" value="ECO:0007669"/>
    <property type="project" value="UniProtKB-EC"/>
</dbReference>
<dbReference type="GO" id="GO:0046983">
    <property type="term" value="F:protein dimerization activity"/>
    <property type="evidence" value="ECO:0007669"/>
    <property type="project" value="InterPro"/>
</dbReference>
<evidence type="ECO:0000313" key="11">
    <source>
        <dbReference type="EMBL" id="CAD5122869.1"/>
    </source>
</evidence>
<dbReference type="GO" id="GO:0032259">
    <property type="term" value="P:methylation"/>
    <property type="evidence" value="ECO:0007669"/>
    <property type="project" value="UniProtKB-KW"/>
</dbReference>
<organism evidence="11 12">
    <name type="scientific">Dimorphilus gyrociliatus</name>
    <dbReference type="NCBI Taxonomy" id="2664684"/>
    <lineage>
        <taxon>Eukaryota</taxon>
        <taxon>Metazoa</taxon>
        <taxon>Spiralia</taxon>
        <taxon>Lophotrochozoa</taxon>
        <taxon>Annelida</taxon>
        <taxon>Polychaeta</taxon>
        <taxon>Polychaeta incertae sedis</taxon>
        <taxon>Dinophilidae</taxon>
        <taxon>Dimorphilus</taxon>
    </lineage>
</organism>